<dbReference type="AlphaFoldDB" id="A0A2L2T4D0"/>
<proteinExistence type="predicted"/>
<feature type="region of interest" description="Disordered" evidence="1">
    <location>
        <begin position="21"/>
        <end position="63"/>
    </location>
</feature>
<evidence type="ECO:0000256" key="1">
    <source>
        <dbReference type="SAM" id="MobiDB-lite"/>
    </source>
</evidence>
<sequence>MKFSATLLVLATSALASNVRRGDEYESPDYSGGEYEAPEGDYGSGDYGSGDYGSDDYGDKHDNGYKHEVTQVEVTYTTTTVCPVTYTHHEKGYTYYETKLTTSTVTVVEAKTVDVTVKEPDVYKHYTDVEYVTRTSLCPVTVTKTIEGEVITEVYTTTSYIYDVVKTTDYEHVKQPDVTKHETDVVYKTRTTVCPVTVTKTIAGEVVTETYTTTSVIEEVVKSTDYEHVKQPDVTKHETDVVYTTRTTVCPVTLTKTIAGEVVTETYTTTSVIEEVVKSTDYEHVKQPDVTKHETDVVYTTRTTVCPVTLTKTIAGEVVTETYTTTSVIEEVVKSTDYEHVKQPDVTKHETDVVYTTRTTVCPVTLTKTIAGEVVTETYTTTSVIEEVVKSTDYEHVKQPDVTKHETDVVYTTRTTVCPVTLTKTIAGEVVTETYTTTSVIEEVVKSTDYEHVKQPDVTKYETDIVYKTKTHVYPVTVTKTIEGEVITNVYTSTDYEVVKVHSTVYDKVELPDVTKYETDIVYKTKTHVYPVTVTKTIEGEVITNVYTSTDYEVVKVHSTVYDKVELPDVTKYETDIVYKTKTHVYPVTVTKTIEGEVITNVYTSTDYEVVKVHSTVYDKVELPDVTKYETDIVYKTKTHVYPVTVTKTIEGEVITNVYTSTDYEVVKVHSTVYDKVELPDVTKYETDIVYKTKTHVYPVTVTKTIEGEVITNVYTSTDYEVVKVHSTVYDKVELPDVTKHETDVVYHTKTSLCPVTVTKTVEGEVITNVYTSTSLIVEEVVTTIPVYETIVKTMGKGVVITQYSKIVQTVGGGTVYQTVAPEPTTVEIPETEVVTQPEVTVPATPTAQPEPIVNGAAVASNKAPVFAFMAGILGAVALL</sequence>
<evidence type="ECO:0000313" key="3">
    <source>
        <dbReference type="EMBL" id="CEI38698.1"/>
    </source>
</evidence>
<keyword evidence="4" id="KW-1185">Reference proteome</keyword>
<protein>
    <recommendedName>
        <fullName evidence="5">Repetitive proline-rich cell wall protein</fullName>
    </recommendedName>
</protein>
<reference evidence="4" key="1">
    <citation type="submission" date="2014-10" db="EMBL/GenBank/DDBJ databases">
        <authorList>
            <person name="King R."/>
        </authorList>
    </citation>
    <scope>NUCLEOTIDE SEQUENCE [LARGE SCALE GENOMIC DNA]</scope>
    <source>
        <strain evidence="4">A3/5</strain>
    </source>
</reference>
<keyword evidence="2" id="KW-0732">Signal</keyword>
<feature type="compositionally biased region" description="Gly residues" evidence="1">
    <location>
        <begin position="42"/>
        <end position="51"/>
    </location>
</feature>
<organism evidence="3 4">
    <name type="scientific">Fusarium venenatum</name>
    <dbReference type="NCBI Taxonomy" id="56646"/>
    <lineage>
        <taxon>Eukaryota</taxon>
        <taxon>Fungi</taxon>
        <taxon>Dikarya</taxon>
        <taxon>Ascomycota</taxon>
        <taxon>Pezizomycotina</taxon>
        <taxon>Sordariomycetes</taxon>
        <taxon>Hypocreomycetidae</taxon>
        <taxon>Hypocreales</taxon>
        <taxon>Nectriaceae</taxon>
        <taxon>Fusarium</taxon>
    </lineage>
</organism>
<evidence type="ECO:0000256" key="2">
    <source>
        <dbReference type="SAM" id="SignalP"/>
    </source>
</evidence>
<evidence type="ECO:0008006" key="5">
    <source>
        <dbReference type="Google" id="ProtNLM"/>
    </source>
</evidence>
<dbReference type="EMBL" id="LN649232">
    <property type="protein sequence ID" value="CEI38698.1"/>
    <property type="molecule type" value="Genomic_DNA"/>
</dbReference>
<accession>A0A2L2T4D0</accession>
<dbReference type="Proteomes" id="UP000245910">
    <property type="component" value="Chromosome IIII"/>
</dbReference>
<name>A0A2L2T4D0_9HYPO</name>
<evidence type="ECO:0000313" key="4">
    <source>
        <dbReference type="Proteomes" id="UP000245910"/>
    </source>
</evidence>
<dbReference type="STRING" id="56646.A0A2L2T4D0"/>
<feature type="chain" id="PRO_5014914941" description="Repetitive proline-rich cell wall protein" evidence="2">
    <location>
        <begin position="17"/>
        <end position="880"/>
    </location>
</feature>
<feature type="signal peptide" evidence="2">
    <location>
        <begin position="1"/>
        <end position="16"/>
    </location>
</feature>